<comment type="caution">
    <text evidence="2">The sequence shown here is derived from an EMBL/GenBank/DDBJ whole genome shotgun (WGS) entry which is preliminary data.</text>
</comment>
<organism evidence="2 3">
    <name type="scientific">Antrodiella citrinella</name>
    <dbReference type="NCBI Taxonomy" id="2447956"/>
    <lineage>
        <taxon>Eukaryota</taxon>
        <taxon>Fungi</taxon>
        <taxon>Dikarya</taxon>
        <taxon>Basidiomycota</taxon>
        <taxon>Agaricomycotina</taxon>
        <taxon>Agaricomycetes</taxon>
        <taxon>Polyporales</taxon>
        <taxon>Steccherinaceae</taxon>
        <taxon>Antrodiella</taxon>
    </lineage>
</organism>
<proteinExistence type="predicted"/>
<name>A0A4S4MZD3_9APHY</name>
<keyword evidence="1" id="KW-0472">Membrane</keyword>
<dbReference type="Proteomes" id="UP000308730">
    <property type="component" value="Unassembled WGS sequence"/>
</dbReference>
<dbReference type="AlphaFoldDB" id="A0A4S4MZD3"/>
<protein>
    <submittedName>
        <fullName evidence="2">Uncharacterized protein</fullName>
    </submittedName>
</protein>
<evidence type="ECO:0000313" key="2">
    <source>
        <dbReference type="EMBL" id="THH30771.1"/>
    </source>
</evidence>
<keyword evidence="3" id="KW-1185">Reference proteome</keyword>
<dbReference type="EMBL" id="SGPM01000068">
    <property type="protein sequence ID" value="THH30771.1"/>
    <property type="molecule type" value="Genomic_DNA"/>
</dbReference>
<sequence length="103" mass="11387">MVFTQNSRTVIVCHCVSRFAAESSNFGVVIMIGAIARTFGPRYVVSLLESGSFNVVVTIVIVIVWYFGPRQIVSLRVVESGSLRIVRYFGSWELISLATSLIV</sequence>
<feature type="transmembrane region" description="Helical" evidence="1">
    <location>
        <begin position="26"/>
        <end position="45"/>
    </location>
</feature>
<feature type="transmembrane region" description="Helical" evidence="1">
    <location>
        <begin position="51"/>
        <end position="68"/>
    </location>
</feature>
<keyword evidence="1" id="KW-1133">Transmembrane helix</keyword>
<evidence type="ECO:0000256" key="1">
    <source>
        <dbReference type="SAM" id="Phobius"/>
    </source>
</evidence>
<accession>A0A4S4MZD3</accession>
<gene>
    <name evidence="2" type="ORF">EUX98_g3414</name>
</gene>
<evidence type="ECO:0000313" key="3">
    <source>
        <dbReference type="Proteomes" id="UP000308730"/>
    </source>
</evidence>
<reference evidence="2 3" key="1">
    <citation type="submission" date="2019-02" db="EMBL/GenBank/DDBJ databases">
        <title>Genome sequencing of the rare red list fungi Antrodiella citrinella (Flaviporus citrinellus).</title>
        <authorList>
            <person name="Buettner E."/>
            <person name="Kellner H."/>
        </authorList>
    </citation>
    <scope>NUCLEOTIDE SEQUENCE [LARGE SCALE GENOMIC DNA]</scope>
    <source>
        <strain evidence="2 3">DSM 108506</strain>
    </source>
</reference>
<keyword evidence="1" id="KW-0812">Transmembrane</keyword>